<keyword evidence="2" id="KW-1185">Reference proteome</keyword>
<accession>A0A1J1I7A4</accession>
<gene>
    <name evidence="1" type="ORF">CLUMA_CG009488</name>
</gene>
<reference evidence="1 2" key="1">
    <citation type="submission" date="2015-04" db="EMBL/GenBank/DDBJ databases">
        <authorList>
            <person name="Syromyatnikov M.Y."/>
            <person name="Popov V.N."/>
        </authorList>
    </citation>
    <scope>NUCLEOTIDE SEQUENCE [LARGE SCALE GENOMIC DNA]</scope>
</reference>
<dbReference type="AlphaFoldDB" id="A0A1J1I7A4"/>
<dbReference type="Proteomes" id="UP000183832">
    <property type="component" value="Unassembled WGS sequence"/>
</dbReference>
<organism evidence="1 2">
    <name type="scientific">Clunio marinus</name>
    <dbReference type="NCBI Taxonomy" id="568069"/>
    <lineage>
        <taxon>Eukaryota</taxon>
        <taxon>Metazoa</taxon>
        <taxon>Ecdysozoa</taxon>
        <taxon>Arthropoda</taxon>
        <taxon>Hexapoda</taxon>
        <taxon>Insecta</taxon>
        <taxon>Pterygota</taxon>
        <taxon>Neoptera</taxon>
        <taxon>Endopterygota</taxon>
        <taxon>Diptera</taxon>
        <taxon>Nematocera</taxon>
        <taxon>Chironomoidea</taxon>
        <taxon>Chironomidae</taxon>
        <taxon>Clunio</taxon>
    </lineage>
</organism>
<name>A0A1J1I7A4_9DIPT</name>
<sequence length="72" mass="8577">MELNSWKNRIEFCLFCFFNASQASTLTPLSTLWCITQQAFHSFNIRFTLDKKVAYILRYSSKIVQLIRRLSH</sequence>
<proteinExistence type="predicted"/>
<evidence type="ECO:0000313" key="2">
    <source>
        <dbReference type="Proteomes" id="UP000183832"/>
    </source>
</evidence>
<protein>
    <submittedName>
        <fullName evidence="1">CLUMA_CG009488, isoform A</fullName>
    </submittedName>
</protein>
<evidence type="ECO:0000313" key="1">
    <source>
        <dbReference type="EMBL" id="CRK96051.1"/>
    </source>
</evidence>
<dbReference type="EMBL" id="CVRI01000043">
    <property type="protein sequence ID" value="CRK96051.1"/>
    <property type="molecule type" value="Genomic_DNA"/>
</dbReference>